<evidence type="ECO:0000313" key="2">
    <source>
        <dbReference type="Proteomes" id="UP000522262"/>
    </source>
</evidence>
<gene>
    <name evidence="1" type="ORF">FMEXI_11423</name>
</gene>
<proteinExistence type="predicted"/>
<protein>
    <submittedName>
        <fullName evidence="1">Uncharacterized protein</fullName>
    </submittedName>
</protein>
<dbReference type="Proteomes" id="UP000522262">
    <property type="component" value="Unassembled WGS sequence"/>
</dbReference>
<name>A0A8H5IDU8_9HYPO</name>
<evidence type="ECO:0000313" key="1">
    <source>
        <dbReference type="EMBL" id="KAF5534177.1"/>
    </source>
</evidence>
<comment type="caution">
    <text evidence="1">The sequence shown here is derived from an EMBL/GenBank/DDBJ whole genome shotgun (WGS) entry which is preliminary data.</text>
</comment>
<reference evidence="1 2" key="1">
    <citation type="submission" date="2020-05" db="EMBL/GenBank/DDBJ databases">
        <title>Identification and distribution of gene clusters putatively required for synthesis of sphingolipid metabolism inhibitors in phylogenetically diverse species of the filamentous fungus Fusarium.</title>
        <authorList>
            <person name="Kim H.-S."/>
            <person name="Busman M."/>
            <person name="Brown D.W."/>
            <person name="Divon H."/>
            <person name="Uhlig S."/>
            <person name="Proctor R.H."/>
        </authorList>
    </citation>
    <scope>NUCLEOTIDE SEQUENCE [LARGE SCALE GENOMIC DNA]</scope>
    <source>
        <strain evidence="1 2">NRRL 53147</strain>
    </source>
</reference>
<dbReference type="EMBL" id="JAAOAM010000309">
    <property type="protein sequence ID" value="KAF5534177.1"/>
    <property type="molecule type" value="Genomic_DNA"/>
</dbReference>
<sequence>MNYDATPSAFDSMTRHPTGSIIMLSLRRRLGGYKSFRGLASCSDSTLAIAVNTACIFASCIAVNKAFRDDFNIMPSRKRCSWCHYASDVCYRPGMQASDLSSTLDPKCLKPTSTRAISSPDADARL</sequence>
<dbReference type="AlphaFoldDB" id="A0A8H5IDU8"/>
<organism evidence="1 2">
    <name type="scientific">Fusarium mexicanum</name>
    <dbReference type="NCBI Taxonomy" id="751941"/>
    <lineage>
        <taxon>Eukaryota</taxon>
        <taxon>Fungi</taxon>
        <taxon>Dikarya</taxon>
        <taxon>Ascomycota</taxon>
        <taxon>Pezizomycotina</taxon>
        <taxon>Sordariomycetes</taxon>
        <taxon>Hypocreomycetidae</taxon>
        <taxon>Hypocreales</taxon>
        <taxon>Nectriaceae</taxon>
        <taxon>Fusarium</taxon>
        <taxon>Fusarium fujikuroi species complex</taxon>
    </lineage>
</organism>
<keyword evidence="2" id="KW-1185">Reference proteome</keyword>
<accession>A0A8H5IDU8</accession>